<sequence>MQKWIQVAGIAPILILSACGSNSTFNDHSADKTQKPSVSGQHQSQRQNGFVKVKTYLFKDDGTIPNNPYFQVLIYPGVFKGRGGQIVNTFKKNNWGNNWVDGVFPYHHFHSTSHEVLGVISGHATLKIGEEKGKELKVSAGNVLVLPAGTGHKRLSASNDFSIAGGYPNGQDYDTQTKETPAFKKNISKVGKPAQDPVYGDRGSLLTIWRNK</sequence>
<organism evidence="3 4">
    <name type="scientific">Sporolactobacillus shoreicorticis</name>
    <dbReference type="NCBI Taxonomy" id="1923877"/>
    <lineage>
        <taxon>Bacteria</taxon>
        <taxon>Bacillati</taxon>
        <taxon>Bacillota</taxon>
        <taxon>Bacilli</taxon>
        <taxon>Bacillales</taxon>
        <taxon>Sporolactobacillaceae</taxon>
        <taxon>Sporolactobacillus</taxon>
    </lineage>
</organism>
<accession>A0ABW5S4B5</accession>
<dbReference type="RefSeq" id="WP_253061176.1">
    <property type="nucleotide sequence ID" value="NZ_JAMXWM010000008.1"/>
</dbReference>
<dbReference type="SUPFAM" id="SSF51182">
    <property type="entry name" value="RmlC-like cupins"/>
    <property type="match status" value="1"/>
</dbReference>
<keyword evidence="4" id="KW-1185">Reference proteome</keyword>
<evidence type="ECO:0000259" key="2">
    <source>
        <dbReference type="Pfam" id="PF07883"/>
    </source>
</evidence>
<evidence type="ECO:0000256" key="1">
    <source>
        <dbReference type="SAM" id="MobiDB-lite"/>
    </source>
</evidence>
<proteinExistence type="predicted"/>
<feature type="domain" description="Cupin type-2" evidence="2">
    <location>
        <begin position="103"/>
        <end position="153"/>
    </location>
</feature>
<feature type="region of interest" description="Disordered" evidence="1">
    <location>
        <begin position="26"/>
        <end position="46"/>
    </location>
</feature>
<evidence type="ECO:0000313" key="4">
    <source>
        <dbReference type="Proteomes" id="UP001597399"/>
    </source>
</evidence>
<feature type="compositionally biased region" description="Polar residues" evidence="1">
    <location>
        <begin position="35"/>
        <end position="46"/>
    </location>
</feature>
<dbReference type="Pfam" id="PF07883">
    <property type="entry name" value="Cupin_2"/>
    <property type="match status" value="1"/>
</dbReference>
<dbReference type="InterPro" id="IPR014710">
    <property type="entry name" value="RmlC-like_jellyroll"/>
</dbReference>
<dbReference type="InterPro" id="IPR011051">
    <property type="entry name" value="RmlC_Cupin_sf"/>
</dbReference>
<dbReference type="PROSITE" id="PS51257">
    <property type="entry name" value="PROKAR_LIPOPROTEIN"/>
    <property type="match status" value="1"/>
</dbReference>
<dbReference type="InterPro" id="IPR047121">
    <property type="entry name" value="YjiB-like"/>
</dbReference>
<comment type="caution">
    <text evidence="3">The sequence shown here is derived from an EMBL/GenBank/DDBJ whole genome shotgun (WGS) entry which is preliminary data.</text>
</comment>
<dbReference type="Proteomes" id="UP001597399">
    <property type="component" value="Unassembled WGS sequence"/>
</dbReference>
<gene>
    <name evidence="3" type="ORF">ACFSUE_09790</name>
</gene>
<dbReference type="PANTHER" id="PTHR36448:SF2">
    <property type="entry name" value="CUPIN TYPE-1 DOMAIN-CONTAINING PROTEIN"/>
    <property type="match status" value="1"/>
</dbReference>
<dbReference type="EMBL" id="JBHUMQ010000023">
    <property type="protein sequence ID" value="MFD2693914.1"/>
    <property type="molecule type" value="Genomic_DNA"/>
</dbReference>
<dbReference type="CDD" id="cd02219">
    <property type="entry name" value="cupin_YjlB-like"/>
    <property type="match status" value="1"/>
</dbReference>
<dbReference type="PANTHER" id="PTHR36448">
    <property type="entry name" value="BLR7373 PROTEIN"/>
    <property type="match status" value="1"/>
</dbReference>
<dbReference type="Gene3D" id="2.60.120.10">
    <property type="entry name" value="Jelly Rolls"/>
    <property type="match status" value="1"/>
</dbReference>
<evidence type="ECO:0000313" key="3">
    <source>
        <dbReference type="EMBL" id="MFD2693914.1"/>
    </source>
</evidence>
<name>A0ABW5S4B5_9BACL</name>
<dbReference type="InterPro" id="IPR013096">
    <property type="entry name" value="Cupin_2"/>
</dbReference>
<protein>
    <submittedName>
        <fullName evidence="3">Cupin domain-containing protein</fullName>
    </submittedName>
</protein>
<reference evidence="4" key="1">
    <citation type="journal article" date="2019" name="Int. J. Syst. Evol. Microbiol.">
        <title>The Global Catalogue of Microorganisms (GCM) 10K type strain sequencing project: providing services to taxonomists for standard genome sequencing and annotation.</title>
        <authorList>
            <consortium name="The Broad Institute Genomics Platform"/>
            <consortium name="The Broad Institute Genome Sequencing Center for Infectious Disease"/>
            <person name="Wu L."/>
            <person name="Ma J."/>
        </authorList>
    </citation>
    <scope>NUCLEOTIDE SEQUENCE [LARGE SCALE GENOMIC DNA]</scope>
    <source>
        <strain evidence="4">TISTR 2466</strain>
    </source>
</reference>